<feature type="non-terminal residue" evidence="8">
    <location>
        <position position="1"/>
    </location>
</feature>
<dbReference type="FunFam" id="1.20.1250.20:FF:000013">
    <property type="entry name" value="MFS general substrate transporter"/>
    <property type="match status" value="1"/>
</dbReference>
<dbReference type="EMBL" id="QWIQ01000622">
    <property type="protein sequence ID" value="RMY80719.1"/>
    <property type="molecule type" value="Genomic_DNA"/>
</dbReference>
<protein>
    <recommendedName>
        <fullName evidence="7">Major facilitator superfamily (MFS) profile domain-containing protein</fullName>
    </recommendedName>
</protein>
<feature type="transmembrane region" description="Helical" evidence="6">
    <location>
        <begin position="201"/>
        <end position="221"/>
    </location>
</feature>
<evidence type="ECO:0000256" key="1">
    <source>
        <dbReference type="ARBA" id="ARBA00004141"/>
    </source>
</evidence>
<accession>A0A3M7EVY8</accession>
<evidence type="ECO:0000256" key="6">
    <source>
        <dbReference type="SAM" id="Phobius"/>
    </source>
</evidence>
<dbReference type="Gene3D" id="1.20.1250.20">
    <property type="entry name" value="MFS general substrate transporter like domains"/>
    <property type="match status" value="2"/>
</dbReference>
<feature type="transmembrane region" description="Helical" evidence="6">
    <location>
        <begin position="259"/>
        <end position="280"/>
    </location>
</feature>
<comment type="caution">
    <text evidence="8">The sequence shown here is derived from an EMBL/GenBank/DDBJ whole genome shotgun (WGS) entry which is preliminary data.</text>
</comment>
<dbReference type="InterPro" id="IPR036259">
    <property type="entry name" value="MFS_trans_sf"/>
</dbReference>
<dbReference type="PANTHER" id="PTHR43791:SF54">
    <property type="entry name" value="MAJOR FACILITATOR SUPERFAMILY (MFS) PROFILE DOMAIN-CONTAINING PROTEIN-RELATED"/>
    <property type="match status" value="1"/>
</dbReference>
<reference evidence="8 9" key="1">
    <citation type="journal article" date="2018" name="BMC Genomics">
        <title>Genomic evidence for intraspecific hybridization in a clonal and extremely halotolerant yeast.</title>
        <authorList>
            <person name="Gostincar C."/>
            <person name="Stajich J.E."/>
            <person name="Zupancic J."/>
            <person name="Zalar P."/>
            <person name="Gunde-Cimerman N."/>
        </authorList>
    </citation>
    <scope>NUCLEOTIDE SEQUENCE [LARGE SCALE GENOMIC DNA]</scope>
    <source>
        <strain evidence="8 9">EXF-171</strain>
    </source>
</reference>
<keyword evidence="4 6" id="KW-1133">Transmembrane helix</keyword>
<dbReference type="AlphaFoldDB" id="A0A3M7EVY8"/>
<evidence type="ECO:0000256" key="2">
    <source>
        <dbReference type="ARBA" id="ARBA00022448"/>
    </source>
</evidence>
<feature type="transmembrane region" description="Helical" evidence="6">
    <location>
        <begin position="324"/>
        <end position="345"/>
    </location>
</feature>
<feature type="transmembrane region" description="Helical" evidence="6">
    <location>
        <begin position="559"/>
        <end position="580"/>
    </location>
</feature>
<evidence type="ECO:0000256" key="4">
    <source>
        <dbReference type="ARBA" id="ARBA00022989"/>
    </source>
</evidence>
<dbReference type="Pfam" id="PF07690">
    <property type="entry name" value="MFS_1"/>
    <property type="match status" value="1"/>
</dbReference>
<dbReference type="PANTHER" id="PTHR43791">
    <property type="entry name" value="PERMEASE-RELATED"/>
    <property type="match status" value="1"/>
</dbReference>
<dbReference type="Proteomes" id="UP000281468">
    <property type="component" value="Unassembled WGS sequence"/>
</dbReference>
<name>A0A3M7EVY8_HORWE</name>
<dbReference type="InterPro" id="IPR011701">
    <property type="entry name" value="MFS"/>
</dbReference>
<dbReference type="FunFam" id="1.20.1250.20:FF:000034">
    <property type="entry name" value="MFS general substrate transporter"/>
    <property type="match status" value="1"/>
</dbReference>
<feature type="transmembrane region" description="Helical" evidence="6">
    <location>
        <begin position="292"/>
        <end position="312"/>
    </location>
</feature>
<feature type="transmembrane region" description="Helical" evidence="6">
    <location>
        <begin position="494"/>
        <end position="515"/>
    </location>
</feature>
<keyword evidence="3 6" id="KW-0812">Transmembrane</keyword>
<dbReference type="InterPro" id="IPR020846">
    <property type="entry name" value="MFS_dom"/>
</dbReference>
<feature type="transmembrane region" description="Helical" evidence="6">
    <location>
        <begin position="464"/>
        <end position="482"/>
    </location>
</feature>
<keyword evidence="5 6" id="KW-0472">Membrane</keyword>
<feature type="transmembrane region" description="Helical" evidence="6">
    <location>
        <begin position="158"/>
        <end position="175"/>
    </location>
</feature>
<keyword evidence="2" id="KW-0813">Transport</keyword>
<feature type="transmembrane region" description="Helical" evidence="6">
    <location>
        <begin position="527"/>
        <end position="547"/>
    </location>
</feature>
<dbReference type="PROSITE" id="PS50850">
    <property type="entry name" value="MFS"/>
    <property type="match status" value="1"/>
</dbReference>
<organism evidence="8 9">
    <name type="scientific">Hortaea werneckii</name>
    <name type="common">Black yeast</name>
    <name type="synonym">Cladosporium werneckii</name>
    <dbReference type="NCBI Taxonomy" id="91943"/>
    <lineage>
        <taxon>Eukaryota</taxon>
        <taxon>Fungi</taxon>
        <taxon>Dikarya</taxon>
        <taxon>Ascomycota</taxon>
        <taxon>Pezizomycotina</taxon>
        <taxon>Dothideomycetes</taxon>
        <taxon>Dothideomycetidae</taxon>
        <taxon>Mycosphaerellales</taxon>
        <taxon>Teratosphaeriaceae</taxon>
        <taxon>Hortaea</taxon>
    </lineage>
</organism>
<dbReference type="GO" id="GO:0016020">
    <property type="term" value="C:membrane"/>
    <property type="evidence" value="ECO:0007669"/>
    <property type="project" value="UniProtKB-SubCell"/>
</dbReference>
<dbReference type="VEuPathDB" id="FungiDB:BTJ68_14373"/>
<dbReference type="SUPFAM" id="SSF103473">
    <property type="entry name" value="MFS general substrate transporter"/>
    <property type="match status" value="1"/>
</dbReference>
<proteinExistence type="predicted"/>
<evidence type="ECO:0000256" key="5">
    <source>
        <dbReference type="ARBA" id="ARBA00023136"/>
    </source>
</evidence>
<gene>
    <name evidence="8" type="ORF">D0862_12615</name>
</gene>
<evidence type="ECO:0000313" key="8">
    <source>
        <dbReference type="EMBL" id="RMY80719.1"/>
    </source>
</evidence>
<sequence>FRYIQCIRSDFQQNEVALTDLYASGFPVGSSVPICGEAFKDDGDIMHQACHCQGRKSYDVAATSSSRDFYKFPSPPWKPIMASTDFSQAAQGAVTSVAEKKDVITVEDTAQYDLEELPHKAAQVYNIDGFNVLGLDPEDADFYNNFSHADRQRTKHKVDVRLVPMLAALYLVAHLDRSNIGNTKIEGIDDDLGINGWQWNLLLSLFFVPYVLFEVPSNIILKKFDRPSIHMGILATGWGVMMTLHGVVSNYAGILVLRVLLGVFEAGFFPGAVYLTSFWYMPRDLAARISWFYCFSALSGAFSGLLAAGIAQMDGVGGYEGWRWIFILEGLVSVILGIAVFFVLVDTPARGHKWLTPDEIRFLELQRFVKQGGRFQDETKEQKFIWRDLKACFLDWRLWLLTWTQFTQSAMAYGTKFNLPTLTSAMGYQNWSAQLMSAPPYVAGAIATIVLAKLSDKTYWRMPFVVGPFSLCVIGFAVMLGLQGNFADSVGGAYFAIVLACMGIYPSAPAMIAWVGNNQAPASRRAIAVGLNICIGNAGGIMGSYMFYDSDAPAYNTGFSLSLAFCVTGLLTAVAAELSYKWTNHKRDQIPEEETRAKYTHDQIVELGPKSPLYRFTL</sequence>
<feature type="transmembrane region" description="Helical" evidence="6">
    <location>
        <begin position="233"/>
        <end position="253"/>
    </location>
</feature>
<evidence type="ECO:0000259" key="7">
    <source>
        <dbReference type="PROSITE" id="PS50850"/>
    </source>
</evidence>
<dbReference type="GO" id="GO:0022857">
    <property type="term" value="F:transmembrane transporter activity"/>
    <property type="evidence" value="ECO:0007669"/>
    <property type="project" value="InterPro"/>
</dbReference>
<comment type="subcellular location">
    <subcellularLocation>
        <location evidence="1">Membrane</location>
        <topology evidence="1">Multi-pass membrane protein</topology>
    </subcellularLocation>
</comment>
<evidence type="ECO:0000256" key="3">
    <source>
        <dbReference type="ARBA" id="ARBA00022692"/>
    </source>
</evidence>
<evidence type="ECO:0000313" key="9">
    <source>
        <dbReference type="Proteomes" id="UP000281468"/>
    </source>
</evidence>
<feature type="domain" description="Major facilitator superfamily (MFS) profile" evidence="7">
    <location>
        <begin position="162"/>
        <end position="587"/>
    </location>
</feature>